<organism evidence="1 2">
    <name type="scientific">Dallia pectoralis</name>
    <name type="common">Alaska blackfish</name>
    <dbReference type="NCBI Taxonomy" id="75939"/>
    <lineage>
        <taxon>Eukaryota</taxon>
        <taxon>Metazoa</taxon>
        <taxon>Chordata</taxon>
        <taxon>Craniata</taxon>
        <taxon>Vertebrata</taxon>
        <taxon>Euteleostomi</taxon>
        <taxon>Actinopterygii</taxon>
        <taxon>Neopterygii</taxon>
        <taxon>Teleostei</taxon>
        <taxon>Protacanthopterygii</taxon>
        <taxon>Esociformes</taxon>
        <taxon>Umbridae</taxon>
        <taxon>Dallia</taxon>
    </lineage>
</organism>
<accession>A0ACC2GMM0</accession>
<name>A0ACC2GMM0_DALPE</name>
<proteinExistence type="predicted"/>
<protein>
    <submittedName>
        <fullName evidence="1">Uncharacterized protein</fullName>
    </submittedName>
</protein>
<dbReference type="Proteomes" id="UP001157502">
    <property type="component" value="Chromosome 11"/>
</dbReference>
<comment type="caution">
    <text evidence="1">The sequence shown here is derived from an EMBL/GenBank/DDBJ whole genome shotgun (WGS) entry which is preliminary data.</text>
</comment>
<reference evidence="1" key="1">
    <citation type="submission" date="2021-05" db="EMBL/GenBank/DDBJ databases">
        <authorList>
            <person name="Pan Q."/>
            <person name="Jouanno E."/>
            <person name="Zahm M."/>
            <person name="Klopp C."/>
            <person name="Cabau C."/>
            <person name="Louis A."/>
            <person name="Berthelot C."/>
            <person name="Parey E."/>
            <person name="Roest Crollius H."/>
            <person name="Montfort J."/>
            <person name="Robinson-Rechavi M."/>
            <person name="Bouchez O."/>
            <person name="Lampietro C."/>
            <person name="Lopez Roques C."/>
            <person name="Donnadieu C."/>
            <person name="Postlethwait J."/>
            <person name="Bobe J."/>
            <person name="Dillon D."/>
            <person name="Chandos A."/>
            <person name="von Hippel F."/>
            <person name="Guiguen Y."/>
        </authorList>
    </citation>
    <scope>NUCLEOTIDE SEQUENCE</scope>
    <source>
        <strain evidence="1">YG-Jan2019</strain>
    </source>
</reference>
<evidence type="ECO:0000313" key="1">
    <source>
        <dbReference type="EMBL" id="KAJ8004979.1"/>
    </source>
</evidence>
<gene>
    <name evidence="1" type="ORF">DPEC_G00141890</name>
</gene>
<dbReference type="EMBL" id="CM055738">
    <property type="protein sequence ID" value="KAJ8004979.1"/>
    <property type="molecule type" value="Genomic_DNA"/>
</dbReference>
<evidence type="ECO:0000313" key="2">
    <source>
        <dbReference type="Proteomes" id="UP001157502"/>
    </source>
</evidence>
<keyword evidence="2" id="KW-1185">Reference proteome</keyword>
<sequence>MCNSTQKARKGIRPLLCKHQRGDCRMRALSVLVFLAMCGMGVLMYLAIKQELTLRNLKSTADQISLEIKQKENAIVKIKTNIQQLNTELLPINVKRDELTRKKDESVKASTEAKKALDTCNKEKADSENLKTSTTAALQKVKDDTEAEKKKAEQEIEALKKQILDRDKALCTFVDVNMDEGRKLCGLAEAPK</sequence>